<proteinExistence type="predicted"/>
<name>A0A239KXX4_9BACT</name>
<accession>A0A239KXX4</accession>
<reference evidence="2" key="1">
    <citation type="submission" date="2017-06" db="EMBL/GenBank/DDBJ databases">
        <authorList>
            <person name="Varghese N."/>
            <person name="Submissions S."/>
        </authorList>
    </citation>
    <scope>NUCLEOTIDE SEQUENCE [LARGE SCALE GENOMIC DNA]</scope>
    <source>
        <strain evidence="2">NKM1</strain>
    </source>
</reference>
<sequence length="73" mass="7855">MGLLILYLAIALFFSFLCSLLEASLLSITPSHASVVGKHNPSLGEDLEDFKQNIDRPLAAILTLNTFAHTIGA</sequence>
<feature type="non-terminal residue" evidence="1">
    <location>
        <position position="73"/>
    </location>
</feature>
<dbReference type="Proteomes" id="UP000198432">
    <property type="component" value="Unassembled WGS sequence"/>
</dbReference>
<dbReference type="EMBL" id="FZOQ01000033">
    <property type="protein sequence ID" value="SNT22870.1"/>
    <property type="molecule type" value="Genomic_DNA"/>
</dbReference>
<evidence type="ECO:0000313" key="2">
    <source>
        <dbReference type="Proteomes" id="UP000198432"/>
    </source>
</evidence>
<keyword evidence="2" id="KW-1185">Reference proteome</keyword>
<evidence type="ECO:0008006" key="3">
    <source>
        <dbReference type="Google" id="ProtNLM"/>
    </source>
</evidence>
<evidence type="ECO:0000313" key="1">
    <source>
        <dbReference type="EMBL" id="SNT22870.1"/>
    </source>
</evidence>
<organism evidence="1 2">
    <name type="scientific">Pontibacter ummariensis</name>
    <dbReference type="NCBI Taxonomy" id="1610492"/>
    <lineage>
        <taxon>Bacteria</taxon>
        <taxon>Pseudomonadati</taxon>
        <taxon>Bacteroidota</taxon>
        <taxon>Cytophagia</taxon>
        <taxon>Cytophagales</taxon>
        <taxon>Hymenobacteraceae</taxon>
        <taxon>Pontibacter</taxon>
    </lineage>
</organism>
<dbReference type="AlphaFoldDB" id="A0A239KXX4"/>
<protein>
    <recommendedName>
        <fullName evidence="3">CNNM transmembrane domain-containing protein</fullName>
    </recommendedName>
</protein>
<gene>
    <name evidence="1" type="ORF">SAMN06296052_1331</name>
</gene>